<keyword evidence="1" id="KW-0732">Signal</keyword>
<evidence type="ECO:0000313" key="3">
    <source>
        <dbReference type="Proteomes" id="UP000315295"/>
    </source>
</evidence>
<evidence type="ECO:0000256" key="1">
    <source>
        <dbReference type="SAM" id="SignalP"/>
    </source>
</evidence>
<protein>
    <recommendedName>
        <fullName evidence="4">Secreted protein</fullName>
    </recommendedName>
</protein>
<feature type="signal peptide" evidence="1">
    <location>
        <begin position="1"/>
        <end position="28"/>
    </location>
</feature>
<keyword evidence="3" id="KW-1185">Reference proteome</keyword>
<dbReference type="Proteomes" id="UP000315295">
    <property type="component" value="Unassembled WGS sequence"/>
</dbReference>
<accession>A0A540MK48</accession>
<dbReference type="EMBL" id="VIEB01000240">
    <property type="protein sequence ID" value="TQD99167.1"/>
    <property type="molecule type" value="Genomic_DNA"/>
</dbReference>
<comment type="caution">
    <text evidence="2">The sequence shown here is derived from an EMBL/GenBank/DDBJ whole genome shotgun (WGS) entry which is preliminary data.</text>
</comment>
<organism evidence="2 3">
    <name type="scientific">Malus baccata</name>
    <name type="common">Siberian crab apple</name>
    <name type="synonym">Pyrus baccata</name>
    <dbReference type="NCBI Taxonomy" id="106549"/>
    <lineage>
        <taxon>Eukaryota</taxon>
        <taxon>Viridiplantae</taxon>
        <taxon>Streptophyta</taxon>
        <taxon>Embryophyta</taxon>
        <taxon>Tracheophyta</taxon>
        <taxon>Spermatophyta</taxon>
        <taxon>Magnoliopsida</taxon>
        <taxon>eudicotyledons</taxon>
        <taxon>Gunneridae</taxon>
        <taxon>Pentapetalae</taxon>
        <taxon>rosids</taxon>
        <taxon>fabids</taxon>
        <taxon>Rosales</taxon>
        <taxon>Rosaceae</taxon>
        <taxon>Amygdaloideae</taxon>
        <taxon>Maleae</taxon>
        <taxon>Malus</taxon>
    </lineage>
</organism>
<proteinExistence type="predicted"/>
<name>A0A540MK48_MALBA</name>
<evidence type="ECO:0008006" key="4">
    <source>
        <dbReference type="Google" id="ProtNLM"/>
    </source>
</evidence>
<evidence type="ECO:0000313" key="2">
    <source>
        <dbReference type="EMBL" id="TQD99167.1"/>
    </source>
</evidence>
<reference evidence="2 3" key="1">
    <citation type="journal article" date="2019" name="G3 (Bethesda)">
        <title>Sequencing of a Wild Apple (Malus baccata) Genome Unravels the Differences Between Cultivated and Wild Apple Species Regarding Disease Resistance and Cold Tolerance.</title>
        <authorList>
            <person name="Chen X."/>
        </authorList>
    </citation>
    <scope>NUCLEOTIDE SEQUENCE [LARGE SCALE GENOMIC DNA]</scope>
    <source>
        <strain evidence="3">cv. Shandingzi</strain>
        <tissue evidence="2">Leaves</tissue>
    </source>
</reference>
<sequence length="111" mass="12817">MAWGMFKWRNRGPCGVVTLCLRMGLTHNWSCSPQRNVGSNSRTFRVCNPAEAAVPSSIRLRCSFWADSRLWYNYRSEFSSSLAYFVAYFYMRRPPRSLCGRSALDVVRCGQ</sequence>
<gene>
    <name evidence="2" type="ORF">C1H46_015177</name>
</gene>
<dbReference type="AlphaFoldDB" id="A0A540MK48"/>
<feature type="chain" id="PRO_5022157499" description="Secreted protein" evidence="1">
    <location>
        <begin position="29"/>
        <end position="111"/>
    </location>
</feature>